<dbReference type="PANTHER" id="PTHR43356">
    <property type="entry name" value="PHOSPHATE ACETYLTRANSFERASE"/>
    <property type="match status" value="1"/>
</dbReference>
<protein>
    <recommendedName>
        <fullName evidence="5">Phosphate acetyltransferase</fullName>
        <ecNumber evidence="4">2.3.1.8</ecNumber>
    </recommendedName>
    <alternativeName>
        <fullName evidence="8">Phosphotransacetylase</fullName>
    </alternativeName>
</protein>
<evidence type="ECO:0000256" key="2">
    <source>
        <dbReference type="ARBA" id="ARBA00004989"/>
    </source>
</evidence>
<comment type="catalytic activity">
    <reaction evidence="1">
        <text>acetyl-CoA + phosphate = acetyl phosphate + CoA</text>
        <dbReference type="Rhea" id="RHEA:19521"/>
        <dbReference type="ChEBI" id="CHEBI:22191"/>
        <dbReference type="ChEBI" id="CHEBI:43474"/>
        <dbReference type="ChEBI" id="CHEBI:57287"/>
        <dbReference type="ChEBI" id="CHEBI:57288"/>
        <dbReference type="EC" id="2.3.1.8"/>
    </reaction>
</comment>
<evidence type="ECO:0000256" key="7">
    <source>
        <dbReference type="ARBA" id="ARBA00023315"/>
    </source>
</evidence>
<dbReference type="PANTHER" id="PTHR43356:SF3">
    <property type="entry name" value="PHOSPHATE ACETYLTRANSFERASE"/>
    <property type="match status" value="1"/>
</dbReference>
<dbReference type="OrthoDB" id="9808984at2"/>
<dbReference type="InterPro" id="IPR050500">
    <property type="entry name" value="Phos_Acetyltrans/Butyryltrans"/>
</dbReference>
<comment type="pathway">
    <text evidence="2">Metabolic intermediate biosynthesis; acetyl-CoA biosynthesis; acetyl-CoA from acetate: step 2/2.</text>
</comment>
<dbReference type="SUPFAM" id="SSF53659">
    <property type="entry name" value="Isocitrate/Isopropylmalate dehydrogenase-like"/>
    <property type="match status" value="1"/>
</dbReference>
<dbReference type="InterPro" id="IPR012147">
    <property type="entry name" value="P_Ac_Bu_trans"/>
</dbReference>
<comment type="similarity">
    <text evidence="3">Belongs to the phosphate acetyltransferase and butyryltransferase family.</text>
</comment>
<dbReference type="EC" id="2.3.1.8" evidence="4"/>
<proteinExistence type="inferred from homology"/>
<keyword evidence="11" id="KW-1185">Reference proteome</keyword>
<dbReference type="EMBL" id="CP020330">
    <property type="protein sequence ID" value="AQZ51712.1"/>
    <property type="molecule type" value="Genomic_DNA"/>
</dbReference>
<evidence type="ECO:0000313" key="11">
    <source>
        <dbReference type="Proteomes" id="UP000191135"/>
    </source>
</evidence>
<dbReference type="InterPro" id="IPR042112">
    <property type="entry name" value="P_AcTrfase_dom2"/>
</dbReference>
<dbReference type="NCBIfam" id="NF007233">
    <property type="entry name" value="PRK09653.1"/>
    <property type="match status" value="1"/>
</dbReference>
<dbReference type="GO" id="GO:0008959">
    <property type="term" value="F:phosphate acetyltransferase activity"/>
    <property type="evidence" value="ECO:0007669"/>
    <property type="project" value="UniProtKB-EC"/>
</dbReference>
<keyword evidence="6" id="KW-0808">Transferase</keyword>
<evidence type="ECO:0000256" key="6">
    <source>
        <dbReference type="ARBA" id="ARBA00022679"/>
    </source>
</evidence>
<dbReference type="Pfam" id="PF01515">
    <property type="entry name" value="PTA_PTB"/>
    <property type="match status" value="1"/>
</dbReference>
<dbReference type="InterPro" id="IPR002505">
    <property type="entry name" value="PTA_PTB"/>
</dbReference>
<dbReference type="STRING" id="1122214.Mame_02383"/>
<evidence type="ECO:0000313" key="10">
    <source>
        <dbReference type="EMBL" id="AQZ51712.1"/>
    </source>
</evidence>
<dbReference type="NCBIfam" id="TIGR00651">
    <property type="entry name" value="pta"/>
    <property type="match status" value="1"/>
</dbReference>
<dbReference type="eggNOG" id="COG0280">
    <property type="taxonomic scope" value="Bacteria"/>
</dbReference>
<reference evidence="10 11" key="1">
    <citation type="submission" date="2017-03" db="EMBL/GenBank/DDBJ databases">
        <title>Foreign affairs: Plasmid Transfer between Roseobacters and Rhizobia.</title>
        <authorList>
            <person name="Bartling P."/>
            <person name="Bunk B."/>
            <person name="Overmann J."/>
            <person name="Brinkmann H."/>
            <person name="Petersen J."/>
        </authorList>
    </citation>
    <scope>NUCLEOTIDE SEQUENCE [LARGE SCALE GENOMIC DNA]</scope>
    <source>
        <strain evidence="10 11">MACL11</strain>
    </source>
</reference>
<evidence type="ECO:0000256" key="8">
    <source>
        <dbReference type="ARBA" id="ARBA00031108"/>
    </source>
</evidence>
<dbReference type="InterPro" id="IPR004614">
    <property type="entry name" value="P_AcTrfase"/>
</dbReference>
<dbReference type="Gene3D" id="3.40.50.10950">
    <property type="match status" value="1"/>
</dbReference>
<evidence type="ECO:0000259" key="9">
    <source>
        <dbReference type="Pfam" id="PF01515"/>
    </source>
</evidence>
<evidence type="ECO:0000256" key="5">
    <source>
        <dbReference type="ARBA" id="ARBA00021528"/>
    </source>
</evidence>
<name>A0A1U9Z283_9HYPH</name>
<keyword evidence="7" id="KW-0012">Acyltransferase</keyword>
<sequence length="334" mass="34941">MNQLEKIFANAKRLKKTIILPESGDKRVLEAACKAADLGVARIILVGVKSDVDALCAEIGITRPDAIEVIAPESSALLPELSKLYYTLRKHKGVTEEDADKAARNPYVFAALMVKAGHADGTVSGAACSTADVVRTAIQVIGAAPGTRLVSSFFLMMLEADHHAKKGAFLFSDCGLVIDPDAAELSKIAIAAAGSYTMLTGDTPRVAMLSFATRGSASHPMVDKVEQAVKLVRLNRPDLLVDGALQFDAAFVPEIAKSKGAAEPLGGEANIFIFPDLQAGNIGYKIAQRIGGASAIGPVLQGLDKPANDLSRGCSAQDVLDMIAVTACQAGAQK</sequence>
<dbReference type="KEGG" id="mmed:Mame_02383"/>
<dbReference type="Gene3D" id="3.40.50.10750">
    <property type="entry name" value="Isocitrate/Isopropylmalate dehydrogenase-like"/>
    <property type="match status" value="1"/>
</dbReference>
<organism evidence="10 11">
    <name type="scientific">Martelella mediterranea DSM 17316</name>
    <dbReference type="NCBI Taxonomy" id="1122214"/>
    <lineage>
        <taxon>Bacteria</taxon>
        <taxon>Pseudomonadati</taxon>
        <taxon>Pseudomonadota</taxon>
        <taxon>Alphaproteobacteria</taxon>
        <taxon>Hyphomicrobiales</taxon>
        <taxon>Aurantimonadaceae</taxon>
        <taxon>Martelella</taxon>
    </lineage>
</organism>
<accession>A0A1U9Z283</accession>
<evidence type="ECO:0000256" key="1">
    <source>
        <dbReference type="ARBA" id="ARBA00000705"/>
    </source>
</evidence>
<feature type="domain" description="Phosphate acetyl/butaryl transferase" evidence="9">
    <location>
        <begin position="4"/>
        <end position="327"/>
    </location>
</feature>
<gene>
    <name evidence="10" type="primary">eutD</name>
    <name evidence="10" type="ORF">Mame_02383</name>
</gene>
<dbReference type="InterPro" id="IPR042113">
    <property type="entry name" value="P_AcTrfase_dom1"/>
</dbReference>
<evidence type="ECO:0000256" key="3">
    <source>
        <dbReference type="ARBA" id="ARBA00005656"/>
    </source>
</evidence>
<dbReference type="Proteomes" id="UP000191135">
    <property type="component" value="Chromosome"/>
</dbReference>
<dbReference type="PIRSF" id="PIRSF000428">
    <property type="entry name" value="P_Ac_trans"/>
    <property type="match status" value="1"/>
</dbReference>
<dbReference type="RefSeq" id="WP_018063692.1">
    <property type="nucleotide sequence ID" value="NZ_AQWH01000004.1"/>
</dbReference>
<dbReference type="AlphaFoldDB" id="A0A1U9Z283"/>
<evidence type="ECO:0000256" key="4">
    <source>
        <dbReference type="ARBA" id="ARBA00012707"/>
    </source>
</evidence>